<evidence type="ECO:0000313" key="1">
    <source>
        <dbReference type="EMBL" id="EDN92541.1"/>
    </source>
</evidence>
<dbReference type="HOGENOM" id="CLU_2428398_0_0_1"/>
<dbReference type="KEGG" id="ssl:SS1G_08404"/>
<dbReference type="EMBL" id="CH476631">
    <property type="protein sequence ID" value="EDN92541.1"/>
    <property type="molecule type" value="Genomic_DNA"/>
</dbReference>
<proteinExistence type="predicted"/>
<organism evidence="1 2">
    <name type="scientific">Sclerotinia sclerotiorum (strain ATCC 18683 / 1980 / Ss-1)</name>
    <name type="common">White mold</name>
    <name type="synonym">Whetzelinia sclerotiorum</name>
    <dbReference type="NCBI Taxonomy" id="665079"/>
    <lineage>
        <taxon>Eukaryota</taxon>
        <taxon>Fungi</taxon>
        <taxon>Dikarya</taxon>
        <taxon>Ascomycota</taxon>
        <taxon>Pezizomycotina</taxon>
        <taxon>Leotiomycetes</taxon>
        <taxon>Helotiales</taxon>
        <taxon>Sclerotiniaceae</taxon>
        <taxon>Sclerotinia</taxon>
    </lineage>
</organism>
<reference evidence="2" key="1">
    <citation type="journal article" date="2011" name="PLoS Genet.">
        <title>Genomic analysis of the necrotrophic fungal pathogens Sclerotinia sclerotiorum and Botrytis cinerea.</title>
        <authorList>
            <person name="Amselem J."/>
            <person name="Cuomo C.A."/>
            <person name="van Kan J.A."/>
            <person name="Viaud M."/>
            <person name="Benito E.P."/>
            <person name="Couloux A."/>
            <person name="Coutinho P.M."/>
            <person name="de Vries R.P."/>
            <person name="Dyer P.S."/>
            <person name="Fillinger S."/>
            <person name="Fournier E."/>
            <person name="Gout L."/>
            <person name="Hahn M."/>
            <person name="Kohn L."/>
            <person name="Lapalu N."/>
            <person name="Plummer K.M."/>
            <person name="Pradier J.M."/>
            <person name="Quevillon E."/>
            <person name="Sharon A."/>
            <person name="Simon A."/>
            <person name="ten Have A."/>
            <person name="Tudzynski B."/>
            <person name="Tudzynski P."/>
            <person name="Wincker P."/>
            <person name="Andrew M."/>
            <person name="Anthouard V."/>
            <person name="Beever R.E."/>
            <person name="Beffa R."/>
            <person name="Benoit I."/>
            <person name="Bouzid O."/>
            <person name="Brault B."/>
            <person name="Chen Z."/>
            <person name="Choquer M."/>
            <person name="Collemare J."/>
            <person name="Cotton P."/>
            <person name="Danchin E.G."/>
            <person name="Da Silva C."/>
            <person name="Gautier A."/>
            <person name="Giraud C."/>
            <person name="Giraud T."/>
            <person name="Gonzalez C."/>
            <person name="Grossetete S."/>
            <person name="Guldener U."/>
            <person name="Henrissat B."/>
            <person name="Howlett B.J."/>
            <person name="Kodira C."/>
            <person name="Kretschmer M."/>
            <person name="Lappartient A."/>
            <person name="Leroch M."/>
            <person name="Levis C."/>
            <person name="Mauceli E."/>
            <person name="Neuveglise C."/>
            <person name="Oeser B."/>
            <person name="Pearson M."/>
            <person name="Poulain J."/>
            <person name="Poussereau N."/>
            <person name="Quesneville H."/>
            <person name="Rascle C."/>
            <person name="Schumacher J."/>
            <person name="Segurens B."/>
            <person name="Sexton A."/>
            <person name="Silva E."/>
            <person name="Sirven C."/>
            <person name="Soanes D.M."/>
            <person name="Talbot N.J."/>
            <person name="Templeton M."/>
            <person name="Yandava C."/>
            <person name="Yarden O."/>
            <person name="Zeng Q."/>
            <person name="Rollins J.A."/>
            <person name="Lebrun M.H."/>
            <person name="Dickman M."/>
        </authorList>
    </citation>
    <scope>NUCLEOTIDE SEQUENCE [LARGE SCALE GENOMIC DNA]</scope>
    <source>
        <strain evidence="2">ATCC 18683 / 1980 / Ss-1</strain>
    </source>
</reference>
<accession>A7ESU9</accession>
<dbReference type="InParanoid" id="A7ESU9"/>
<name>A7ESU9_SCLS1</name>
<dbReference type="Proteomes" id="UP000001312">
    <property type="component" value="Unassembled WGS sequence"/>
</dbReference>
<dbReference type="GeneID" id="5487029"/>
<gene>
    <name evidence="1" type="ORF">SS1G_08404</name>
</gene>
<protein>
    <submittedName>
        <fullName evidence="1">Uncharacterized protein</fullName>
    </submittedName>
</protein>
<dbReference type="AlphaFoldDB" id="A7ESU9"/>
<keyword evidence="2" id="KW-1185">Reference proteome</keyword>
<evidence type="ECO:0000313" key="2">
    <source>
        <dbReference type="Proteomes" id="UP000001312"/>
    </source>
</evidence>
<sequence length="91" mass="10959">MLTPCTLYYLFVGRFKHMVFGLRDVRVIKIEKLKRKHGIELVMPSDAIFGESSLLKYIYGCCHRAFRDFHVYSQVTKNRNYFSDERKNFRE</sequence>
<dbReference type="RefSeq" id="XP_001590664.1">
    <property type="nucleotide sequence ID" value="XM_001590614.1"/>
</dbReference>